<dbReference type="FunFam" id="3.40.50.300:FF:000016">
    <property type="entry name" value="Oligopeptide ABC transporter ATP-binding component"/>
    <property type="match status" value="1"/>
</dbReference>
<dbReference type="PROSITE" id="PS00211">
    <property type="entry name" value="ABC_TRANSPORTER_1"/>
    <property type="match status" value="1"/>
</dbReference>
<dbReference type="Proteomes" id="UP000477083">
    <property type="component" value="Unassembled WGS sequence"/>
</dbReference>
<gene>
    <name evidence="7" type="ORF">GS660_19065</name>
</gene>
<dbReference type="SUPFAM" id="SSF52540">
    <property type="entry name" value="P-loop containing nucleoside triphosphate hydrolases"/>
    <property type="match status" value="1"/>
</dbReference>
<dbReference type="InterPro" id="IPR003593">
    <property type="entry name" value="AAA+_ATPase"/>
</dbReference>
<dbReference type="GO" id="GO:0055085">
    <property type="term" value="P:transmembrane transport"/>
    <property type="evidence" value="ECO:0007669"/>
    <property type="project" value="UniProtKB-ARBA"/>
</dbReference>
<keyword evidence="8" id="KW-1185">Reference proteome</keyword>
<evidence type="ECO:0000256" key="1">
    <source>
        <dbReference type="ARBA" id="ARBA00004417"/>
    </source>
</evidence>
<dbReference type="Pfam" id="PF00005">
    <property type="entry name" value="ABC_tran"/>
    <property type="match status" value="1"/>
</dbReference>
<organism evidence="7 8">
    <name type="scientific">Frigidibacter albus</name>
    <dbReference type="NCBI Taxonomy" id="1465486"/>
    <lineage>
        <taxon>Bacteria</taxon>
        <taxon>Pseudomonadati</taxon>
        <taxon>Pseudomonadota</taxon>
        <taxon>Alphaproteobacteria</taxon>
        <taxon>Rhodobacterales</taxon>
        <taxon>Paracoccaceae</taxon>
        <taxon>Frigidibacter</taxon>
    </lineage>
</organism>
<evidence type="ECO:0000259" key="6">
    <source>
        <dbReference type="PROSITE" id="PS50893"/>
    </source>
</evidence>
<dbReference type="NCBIfam" id="TIGR01727">
    <property type="entry name" value="oligo_HPY"/>
    <property type="match status" value="1"/>
</dbReference>
<dbReference type="OrthoDB" id="9802264at2"/>
<dbReference type="AlphaFoldDB" id="A0A6L8VM87"/>
<dbReference type="PROSITE" id="PS50893">
    <property type="entry name" value="ABC_TRANSPORTER_2"/>
    <property type="match status" value="1"/>
</dbReference>
<dbReference type="GO" id="GO:0005524">
    <property type="term" value="F:ATP binding"/>
    <property type="evidence" value="ECO:0007669"/>
    <property type="project" value="UniProtKB-KW"/>
</dbReference>
<keyword evidence="3" id="KW-0813">Transport</keyword>
<dbReference type="GO" id="GO:0005886">
    <property type="term" value="C:plasma membrane"/>
    <property type="evidence" value="ECO:0007669"/>
    <property type="project" value="UniProtKB-SubCell"/>
</dbReference>
<keyword evidence="5 7" id="KW-0067">ATP-binding</keyword>
<name>A0A6L8VM87_9RHOB</name>
<dbReference type="InterPro" id="IPR013563">
    <property type="entry name" value="Oligopep_ABC_C"/>
</dbReference>
<dbReference type="Gene3D" id="3.40.50.300">
    <property type="entry name" value="P-loop containing nucleotide triphosphate hydrolases"/>
    <property type="match status" value="1"/>
</dbReference>
<evidence type="ECO:0000256" key="4">
    <source>
        <dbReference type="ARBA" id="ARBA00022741"/>
    </source>
</evidence>
<comment type="subcellular location">
    <subcellularLocation>
        <location evidence="1">Cell inner membrane</location>
        <topology evidence="1">Peripheral membrane protein</topology>
    </subcellularLocation>
</comment>
<sequence length="337" mass="36733">MKTLLKVESLSKHYEGRRGLVGRLTGAPHTVVRAVNDVSFSVERGEILGLIGESGCGKSTLGRAILRLHEPTAGRVMFDSKEVTALDAPALKALRRRMQIIFQDPYASLNPRRTVAQIVGLPLRLHGLASSEAEARAITARICERVGLKANQLDRYPHQFSGGQRQRIGIARALVSNPEFIVCDEPVSALDVSIQAQIIALLLELKREMGLTYLFISHDISVIGYLADRVAVMYLGEIVEMGPVEAILARPRHPYTQSLMSAVPKVEASGRRARIRLTGDLPSPLHPPAGCKFHTRCPLALDICRSTAPLRETVGEGHIAACHRLGEDISLLEDGAA</sequence>
<evidence type="ECO:0000313" key="8">
    <source>
        <dbReference type="Proteomes" id="UP000477083"/>
    </source>
</evidence>
<reference evidence="7 8" key="1">
    <citation type="submission" date="2020-01" db="EMBL/GenBank/DDBJ databases">
        <title>Frigidibacter albus SP32T (=CGMCC 1.13995T).</title>
        <authorList>
            <person name="Liao X."/>
        </authorList>
    </citation>
    <scope>NUCLEOTIDE SEQUENCE [LARGE SCALE GENOMIC DNA]</scope>
    <source>
        <strain evidence="7 8">SP32</strain>
    </source>
</reference>
<dbReference type="GO" id="GO:0015833">
    <property type="term" value="P:peptide transport"/>
    <property type="evidence" value="ECO:0007669"/>
    <property type="project" value="InterPro"/>
</dbReference>
<dbReference type="InterPro" id="IPR003439">
    <property type="entry name" value="ABC_transporter-like_ATP-bd"/>
</dbReference>
<comment type="similarity">
    <text evidence="2">Belongs to the ABC transporter superfamily.</text>
</comment>
<keyword evidence="4" id="KW-0547">Nucleotide-binding</keyword>
<evidence type="ECO:0000256" key="2">
    <source>
        <dbReference type="ARBA" id="ARBA00005417"/>
    </source>
</evidence>
<dbReference type="InterPro" id="IPR050319">
    <property type="entry name" value="ABC_transp_ATP-bind"/>
</dbReference>
<accession>A0A6L8VM87</accession>
<evidence type="ECO:0000256" key="5">
    <source>
        <dbReference type="ARBA" id="ARBA00022840"/>
    </source>
</evidence>
<dbReference type="PANTHER" id="PTHR43776">
    <property type="entry name" value="TRANSPORT ATP-BINDING PROTEIN"/>
    <property type="match status" value="1"/>
</dbReference>
<dbReference type="GO" id="GO:0016887">
    <property type="term" value="F:ATP hydrolysis activity"/>
    <property type="evidence" value="ECO:0007669"/>
    <property type="project" value="InterPro"/>
</dbReference>
<dbReference type="EMBL" id="WWNR01000018">
    <property type="protein sequence ID" value="MZQ91194.1"/>
    <property type="molecule type" value="Genomic_DNA"/>
</dbReference>
<proteinExistence type="inferred from homology"/>
<dbReference type="SMART" id="SM00382">
    <property type="entry name" value="AAA"/>
    <property type="match status" value="1"/>
</dbReference>
<protein>
    <submittedName>
        <fullName evidence="7">ATP-binding cassette domain-containing protein</fullName>
    </submittedName>
</protein>
<dbReference type="PANTHER" id="PTHR43776:SF7">
    <property type="entry name" value="D,D-DIPEPTIDE TRANSPORT ATP-BINDING PROTEIN DDPF-RELATED"/>
    <property type="match status" value="1"/>
</dbReference>
<comment type="caution">
    <text evidence="7">The sequence shown here is derived from an EMBL/GenBank/DDBJ whole genome shotgun (WGS) entry which is preliminary data.</text>
</comment>
<dbReference type="InterPro" id="IPR027417">
    <property type="entry name" value="P-loop_NTPase"/>
</dbReference>
<dbReference type="InterPro" id="IPR017871">
    <property type="entry name" value="ABC_transporter-like_CS"/>
</dbReference>
<dbReference type="RefSeq" id="WP_161348577.1">
    <property type="nucleotide sequence ID" value="NZ_BMGW01000018.1"/>
</dbReference>
<dbReference type="Pfam" id="PF08352">
    <property type="entry name" value="oligo_HPY"/>
    <property type="match status" value="1"/>
</dbReference>
<evidence type="ECO:0000256" key="3">
    <source>
        <dbReference type="ARBA" id="ARBA00022448"/>
    </source>
</evidence>
<evidence type="ECO:0000313" key="7">
    <source>
        <dbReference type="EMBL" id="MZQ91194.1"/>
    </source>
</evidence>
<dbReference type="CDD" id="cd03257">
    <property type="entry name" value="ABC_NikE_OppD_transporters"/>
    <property type="match status" value="1"/>
</dbReference>
<feature type="domain" description="ABC transporter" evidence="6">
    <location>
        <begin position="5"/>
        <end position="260"/>
    </location>
</feature>